<evidence type="ECO:0000256" key="8">
    <source>
        <dbReference type="ARBA" id="ARBA00022857"/>
    </source>
</evidence>
<dbReference type="InterPro" id="IPR015943">
    <property type="entry name" value="WD40/YVTN_repeat-like_dom_sf"/>
</dbReference>
<feature type="signal peptide" evidence="13">
    <location>
        <begin position="1"/>
        <end position="18"/>
    </location>
</feature>
<dbReference type="EMBL" id="JAKIXB020000003">
    <property type="protein sequence ID" value="KAL1609652.1"/>
    <property type="molecule type" value="Genomic_DNA"/>
</dbReference>
<evidence type="ECO:0000256" key="2">
    <source>
        <dbReference type="ARBA" id="ARBA00007904"/>
    </source>
</evidence>
<protein>
    <recommendedName>
        <fullName evidence="4">ER membrane protein complex subunit 1</fullName>
    </recommendedName>
</protein>
<keyword evidence="6 13" id="KW-0732">Signal</keyword>
<dbReference type="Gene3D" id="2.130.10.10">
    <property type="entry name" value="YVTN repeat-like/Quinoprotein amine dehydrogenase"/>
    <property type="match status" value="1"/>
</dbReference>
<dbReference type="SUPFAM" id="SSF50998">
    <property type="entry name" value="Quinoprotein alcohol dehydrogenase-like"/>
    <property type="match status" value="1"/>
</dbReference>
<feature type="compositionally biased region" description="Polar residues" evidence="12">
    <location>
        <begin position="752"/>
        <end position="764"/>
    </location>
</feature>
<dbReference type="InterPro" id="IPR026895">
    <property type="entry name" value="EMC1"/>
</dbReference>
<dbReference type="PANTHER" id="PTHR21573">
    <property type="entry name" value="ER MEMBRANE PROTEIN COMPLEX SUBUNIT 1"/>
    <property type="match status" value="1"/>
</dbReference>
<comment type="subcellular location">
    <subcellularLocation>
        <location evidence="1">Endoplasmic reticulum membrane</location>
        <topology evidence="1">Single-pass type I membrane protein</topology>
    </subcellularLocation>
</comment>
<dbReference type="Pfam" id="PF23441">
    <property type="entry name" value="SDR"/>
    <property type="match status" value="1"/>
</dbReference>
<reference evidence="16 17" key="1">
    <citation type="submission" date="2024-02" db="EMBL/GenBank/DDBJ databases">
        <title>De novo assembly and annotation of 12 fungi associated with fruit tree decline syndrome in Ontario, Canada.</title>
        <authorList>
            <person name="Sulman M."/>
            <person name="Ellouze W."/>
            <person name="Ilyukhin E."/>
        </authorList>
    </citation>
    <scope>NUCLEOTIDE SEQUENCE [LARGE SCALE GENOMIC DNA]</scope>
    <source>
        <strain evidence="16 17">M97-236</strain>
    </source>
</reference>
<dbReference type="InterPro" id="IPR036291">
    <property type="entry name" value="NAD(P)-bd_dom_sf"/>
</dbReference>
<evidence type="ECO:0000259" key="14">
    <source>
        <dbReference type="Pfam" id="PF07774"/>
    </source>
</evidence>
<evidence type="ECO:0000256" key="9">
    <source>
        <dbReference type="ARBA" id="ARBA00022989"/>
    </source>
</evidence>
<dbReference type="InterPro" id="IPR057571">
    <property type="entry name" value="SDR_PhqE-like"/>
</dbReference>
<dbReference type="Proteomes" id="UP001521222">
    <property type="component" value="Unassembled WGS sequence"/>
</dbReference>
<dbReference type="InterPro" id="IPR011047">
    <property type="entry name" value="Quinoprotein_ADH-like_sf"/>
</dbReference>
<evidence type="ECO:0000259" key="15">
    <source>
        <dbReference type="Pfam" id="PF25293"/>
    </source>
</evidence>
<feature type="domain" description="ER membrane protein complex subunit 1 C-terminal" evidence="14">
    <location>
        <begin position="709"/>
        <end position="926"/>
    </location>
</feature>
<comment type="subunit">
    <text evidence="3">Component of the ER membrane protein complex (EMC).</text>
</comment>
<keyword evidence="17" id="KW-1185">Reference proteome</keyword>
<evidence type="ECO:0000313" key="17">
    <source>
        <dbReference type="Proteomes" id="UP001521222"/>
    </source>
</evidence>
<evidence type="ECO:0000256" key="11">
    <source>
        <dbReference type="ARBA" id="ARBA00023180"/>
    </source>
</evidence>
<name>A0ABR3RZ68_9PLEO</name>
<evidence type="ECO:0000256" key="12">
    <source>
        <dbReference type="SAM" id="MobiDB-lite"/>
    </source>
</evidence>
<keyword evidence="10" id="KW-0472">Membrane</keyword>
<evidence type="ECO:0000313" key="16">
    <source>
        <dbReference type="EMBL" id="KAL1609652.1"/>
    </source>
</evidence>
<dbReference type="Pfam" id="PF25293">
    <property type="entry name" value="Beta-prop_EMC1_N"/>
    <property type="match status" value="1"/>
</dbReference>
<evidence type="ECO:0000256" key="1">
    <source>
        <dbReference type="ARBA" id="ARBA00004115"/>
    </source>
</evidence>
<keyword evidence="9" id="KW-1133">Transmembrane helix</keyword>
<comment type="similarity">
    <text evidence="2">Belongs to the EMC1 family.</text>
</comment>
<dbReference type="Gene3D" id="3.40.50.720">
    <property type="entry name" value="NAD(P)-binding Rossmann-like Domain"/>
    <property type="match status" value="1"/>
</dbReference>
<dbReference type="PRINTS" id="PR00081">
    <property type="entry name" value="GDHRDH"/>
</dbReference>
<dbReference type="InterPro" id="IPR058545">
    <property type="entry name" value="Beta-prop_EMC1_1st"/>
</dbReference>
<keyword evidence="8" id="KW-0521">NADP</keyword>
<evidence type="ECO:0000256" key="4">
    <source>
        <dbReference type="ARBA" id="ARBA00020824"/>
    </source>
</evidence>
<keyword evidence="7" id="KW-0256">Endoplasmic reticulum</keyword>
<dbReference type="SUPFAM" id="SSF51735">
    <property type="entry name" value="NAD(P)-binding Rossmann-fold domains"/>
    <property type="match status" value="1"/>
</dbReference>
<comment type="caution">
    <text evidence="16">The sequence shown here is derived from an EMBL/GenBank/DDBJ whole genome shotgun (WGS) entry which is preliminary data.</text>
</comment>
<gene>
    <name evidence="16" type="ORF">SLS59_001161</name>
</gene>
<keyword evidence="5" id="KW-0812">Transmembrane</keyword>
<evidence type="ECO:0000256" key="7">
    <source>
        <dbReference type="ARBA" id="ARBA00022824"/>
    </source>
</evidence>
<dbReference type="Pfam" id="PF07774">
    <property type="entry name" value="EMC1_C"/>
    <property type="match status" value="1"/>
</dbReference>
<feature type="domain" description="EMC1 first beta-propeller" evidence="15">
    <location>
        <begin position="18"/>
        <end position="425"/>
    </location>
</feature>
<evidence type="ECO:0000256" key="10">
    <source>
        <dbReference type="ARBA" id="ARBA00023136"/>
    </source>
</evidence>
<dbReference type="PANTHER" id="PTHR21573:SF0">
    <property type="entry name" value="ER MEMBRANE PROTEIN COMPLEX SUBUNIT 1"/>
    <property type="match status" value="1"/>
</dbReference>
<dbReference type="InterPro" id="IPR011678">
    <property type="entry name" value="EMC1_C"/>
</dbReference>
<feature type="chain" id="PRO_5045477596" description="ER membrane protein complex subunit 1" evidence="13">
    <location>
        <begin position="19"/>
        <end position="1177"/>
    </location>
</feature>
<organism evidence="16 17">
    <name type="scientific">Nothophoma quercina</name>
    <dbReference type="NCBI Taxonomy" id="749835"/>
    <lineage>
        <taxon>Eukaryota</taxon>
        <taxon>Fungi</taxon>
        <taxon>Dikarya</taxon>
        <taxon>Ascomycota</taxon>
        <taxon>Pezizomycotina</taxon>
        <taxon>Dothideomycetes</taxon>
        <taxon>Pleosporomycetidae</taxon>
        <taxon>Pleosporales</taxon>
        <taxon>Pleosporineae</taxon>
        <taxon>Didymellaceae</taxon>
        <taxon>Nothophoma</taxon>
    </lineage>
</organism>
<dbReference type="InterPro" id="IPR002347">
    <property type="entry name" value="SDR_fam"/>
</dbReference>
<feature type="region of interest" description="Disordered" evidence="12">
    <location>
        <begin position="743"/>
        <end position="765"/>
    </location>
</feature>
<sequence>MRLYAALSLAACLAPVSAIFEDDAYHVDFHYALLGLPQHDATFFQKPYGGSKASLLYSISENQTIGAINPKDGALVWRQHPVSEPHGKGHLRAADEQDTVVSAVGNSVAAWSSSDGRLVWETNVDGAVVEDLEILEQEDGITKDEAKDAVVLVSGVSHGVMRLDGKTGRVKWTYEDSSSDTPFQVSTSPTTIYYISLHSSMIGAGSKLKVTSLSPITGKKLDQYTLSSDTEITSREHIVFAGANTAAPILAWTDKSNKILKVNIIGTKTVTSFNTPGNGPIEQVVLRAPGHINSQAHFLVEYQTPYGHSAEVYHVDLKKNTVSKAYSLPELQVMGTFAVSTNDANVYFTRITEDEVSVVSSASHGILGRWPTARSSALAGGYPVQAVSEVVVKAGVATAARSAVLFSNGQWALIRNGEIAWTRPEFLSQASSAVFARLDEVEALAAELEVERHQNIVSAYIHRVKRHIQDLEHFPAWAQSLPQRLLGSVVGKPKQTTVDDIQQDTFGFHKLVIVATEKGRLAALDVGSRGKVLWNVHLRQFADTFFEYPTLRAHSGYVEVKDPSFEGSVFINSTTGGLASSVNLQLHGPLVAEGQKLVSFTLADGILRGTLENQPSTESVWTFEPPSGERIISYTSRPLKDPVASIGKVLGDRRVLYKYLNPNLVLATAVSESTRTASIYLLDSASGQLLHTTSHSDVDTSRPIPSIISENWFSYSLTIDSASSPESRGYQLIVSDLYESPLPDDRGPLGAGSNSSTIKPSNAQGDAAKPYVLSQSYQIAAEISHMAVTQTRQGITSRELIITVPSTNSLVGIPRQVIDPRRPIGRDPTPHEQAEGLTRYTPLLPLDSKWHLTHKYEVLGIRDVITSESGIESTSLVFAYGHDIFGTRVAPSFTFDILGKSFNKIQMLLTVAALFVGVLFVAPLGSRVLIIGGSSGIGFSTAEACVEFGALVTIASSKNSKVEAAISKLQSSYPSVKSNIHGQTVDLSQQDTLESQLKNLFEQTVKSMGGEKLDHVVFTAGDPLATMKVAEITVEKILKAGQIRFVAPLLAAKFVQQYVKNSHESSYNITTGSISERPIPDWSVVAPFAGGIHSMVRQLAFDIKPIRVNGVSPGVVDTELWSMPKEQKEELMEQMSKKMATGTPGKPEWVAESFLNIMRDYNMDGSMVRTDGGGLLM</sequence>
<evidence type="ECO:0000256" key="5">
    <source>
        <dbReference type="ARBA" id="ARBA00022692"/>
    </source>
</evidence>
<evidence type="ECO:0000256" key="3">
    <source>
        <dbReference type="ARBA" id="ARBA00011276"/>
    </source>
</evidence>
<dbReference type="CDD" id="cd05233">
    <property type="entry name" value="SDR_c"/>
    <property type="match status" value="1"/>
</dbReference>
<evidence type="ECO:0000256" key="13">
    <source>
        <dbReference type="SAM" id="SignalP"/>
    </source>
</evidence>
<keyword evidence="11" id="KW-0325">Glycoprotein</keyword>
<proteinExistence type="inferred from homology"/>
<accession>A0ABR3RZ68</accession>
<evidence type="ECO:0000256" key="6">
    <source>
        <dbReference type="ARBA" id="ARBA00022729"/>
    </source>
</evidence>